<protein>
    <submittedName>
        <fullName evidence="6">AraC family transcriptional regulator</fullName>
    </submittedName>
</protein>
<dbReference type="InterPro" id="IPR020449">
    <property type="entry name" value="Tscrpt_reg_AraC-type_HTH"/>
</dbReference>
<feature type="transmembrane region" description="Helical" evidence="4">
    <location>
        <begin position="294"/>
        <end position="314"/>
    </location>
</feature>
<dbReference type="PROSITE" id="PS01124">
    <property type="entry name" value="HTH_ARAC_FAMILY_2"/>
    <property type="match status" value="1"/>
</dbReference>
<keyword evidence="2" id="KW-0238">DNA-binding</keyword>
<dbReference type="PROSITE" id="PS00041">
    <property type="entry name" value="HTH_ARAC_FAMILY_1"/>
    <property type="match status" value="1"/>
</dbReference>
<feature type="domain" description="HTH araC/xylS-type" evidence="5">
    <location>
        <begin position="660"/>
        <end position="759"/>
    </location>
</feature>
<dbReference type="Gene3D" id="3.30.450.20">
    <property type="entry name" value="PAS domain"/>
    <property type="match status" value="1"/>
</dbReference>
<keyword evidence="3" id="KW-0804">Transcription</keyword>
<dbReference type="InterPro" id="IPR018060">
    <property type="entry name" value="HTH_AraC"/>
</dbReference>
<dbReference type="EMBL" id="SIRE01000009">
    <property type="protein sequence ID" value="TBL78534.1"/>
    <property type="molecule type" value="Genomic_DNA"/>
</dbReference>
<dbReference type="GO" id="GO:0043565">
    <property type="term" value="F:sequence-specific DNA binding"/>
    <property type="evidence" value="ECO:0007669"/>
    <property type="project" value="InterPro"/>
</dbReference>
<dbReference type="Pfam" id="PF17853">
    <property type="entry name" value="GGDEF_2"/>
    <property type="match status" value="1"/>
</dbReference>
<evidence type="ECO:0000256" key="1">
    <source>
        <dbReference type="ARBA" id="ARBA00023015"/>
    </source>
</evidence>
<evidence type="ECO:0000256" key="4">
    <source>
        <dbReference type="SAM" id="Phobius"/>
    </source>
</evidence>
<sequence length="766" mass="86503">MYGKKSVFLTLWLSYVLVLAIPVSIGAVLYTMMIGTLTDNANRSNLAMLEQVRQVTDEHLREIDRLTVLIATHPKIQQLWMNDGGGTDRALQYVEAIRAMNSILNSTNYVSNFYIHVDNEQTVVGPSLKADADIFFNQAYPLPGMNFEQVRGTLLTGYHYKSFFSLNASGERSGSTLLSTVSLPIGEKERPRGTLVMLLENEQISAMFKPIQQSGKGTVFLVDGSGEVLLSTSADKRLPDGLKEAVAAKSGNSSFHYKGEPHMLSFTTGQNDWKIVSLVPQSVVFQRVYEIKSWAIVLLALILVAGTAAAYGMAYRSYSPLRDMVLALRIGRPADDPSGSNEYEYIKTSITRTLLEGEESKRRLDSMMPVARAHFLTRLLKGQSTPADLEKDALQLIGLHVSQPYVYAVLIELEEDGGFQMKESERDRLLARFIVHNLAAELADGSGYVTEMDRSRFVLVMNTPSREEEGARQREQLIGTLKRYIEDRFHMKVWIATSSIRQGLEEAAACYQEAEHALDYRILHEAGTVIHYEQLERREQSFYFYPLELEAKLINHMKCGDAEQAVSILDQLYERNMTSRRLTPELGKFLFFDMLSTILKVMHALQIGDRLWLDGLEINPVKLIADSHSAEGMLHNIKELCEQICRHVREAPGSQAQLRTRLQQYIEEHYSDHSFSLNAMADHFEMTPPYISSMFKKQHGINLTDYIANLRIARAKAYLTESNLTIQQIAEKVGYTTDIGFIRVFKKLEGVTPGKYRELSQPAANS</sequence>
<dbReference type="CDD" id="cd12912">
    <property type="entry name" value="PDC2_MCP_like"/>
    <property type="match status" value="1"/>
</dbReference>
<dbReference type="RefSeq" id="WP_165452410.1">
    <property type="nucleotide sequence ID" value="NZ_SIRE01000009.1"/>
</dbReference>
<dbReference type="InterPro" id="IPR041522">
    <property type="entry name" value="CdaR_GGDEF"/>
</dbReference>
<evidence type="ECO:0000259" key="5">
    <source>
        <dbReference type="PROSITE" id="PS01124"/>
    </source>
</evidence>
<keyword evidence="1" id="KW-0805">Transcription regulation</keyword>
<dbReference type="Gene3D" id="1.10.10.60">
    <property type="entry name" value="Homeodomain-like"/>
    <property type="match status" value="2"/>
</dbReference>
<organism evidence="6 7">
    <name type="scientific">Paenibacillus thalictri</name>
    <dbReference type="NCBI Taxonomy" id="2527873"/>
    <lineage>
        <taxon>Bacteria</taxon>
        <taxon>Bacillati</taxon>
        <taxon>Bacillota</taxon>
        <taxon>Bacilli</taxon>
        <taxon>Bacillales</taxon>
        <taxon>Paenibacillaceae</taxon>
        <taxon>Paenibacillus</taxon>
    </lineage>
</organism>
<dbReference type="SUPFAM" id="SSF46689">
    <property type="entry name" value="Homeodomain-like"/>
    <property type="match status" value="1"/>
</dbReference>
<dbReference type="PANTHER" id="PTHR43280:SF2">
    <property type="entry name" value="HTH-TYPE TRANSCRIPTIONAL REGULATOR EXSA"/>
    <property type="match status" value="1"/>
</dbReference>
<keyword evidence="4" id="KW-0812">Transmembrane</keyword>
<accession>A0A4Q9DS16</accession>
<keyword evidence="4" id="KW-1133">Transmembrane helix</keyword>
<dbReference type="SMART" id="SM00342">
    <property type="entry name" value="HTH_ARAC"/>
    <property type="match status" value="1"/>
</dbReference>
<dbReference type="Pfam" id="PF12833">
    <property type="entry name" value="HTH_18"/>
    <property type="match status" value="1"/>
</dbReference>
<evidence type="ECO:0000256" key="3">
    <source>
        <dbReference type="ARBA" id="ARBA00023163"/>
    </source>
</evidence>
<dbReference type="PANTHER" id="PTHR43280">
    <property type="entry name" value="ARAC-FAMILY TRANSCRIPTIONAL REGULATOR"/>
    <property type="match status" value="1"/>
</dbReference>
<dbReference type="PRINTS" id="PR00032">
    <property type="entry name" value="HTHARAC"/>
</dbReference>
<name>A0A4Q9DS16_9BACL</name>
<keyword evidence="4" id="KW-0472">Membrane</keyword>
<comment type="caution">
    <text evidence="6">The sequence shown here is derived from an EMBL/GenBank/DDBJ whole genome shotgun (WGS) entry which is preliminary data.</text>
</comment>
<evidence type="ECO:0000256" key="2">
    <source>
        <dbReference type="ARBA" id="ARBA00023125"/>
    </source>
</evidence>
<reference evidence="6 7" key="1">
    <citation type="submission" date="2019-02" db="EMBL/GenBank/DDBJ databases">
        <title>Paenibacillus sp. nov., isolated from surface-sterilized tissue of Thalictrum simplex L.</title>
        <authorList>
            <person name="Tuo L."/>
        </authorList>
    </citation>
    <scope>NUCLEOTIDE SEQUENCE [LARGE SCALE GENOMIC DNA]</scope>
    <source>
        <strain evidence="6 7">N2SHLJ1</strain>
    </source>
</reference>
<keyword evidence="7" id="KW-1185">Reference proteome</keyword>
<proteinExistence type="predicted"/>
<dbReference type="InterPro" id="IPR018062">
    <property type="entry name" value="HTH_AraC-typ_CS"/>
</dbReference>
<evidence type="ECO:0000313" key="7">
    <source>
        <dbReference type="Proteomes" id="UP000293142"/>
    </source>
</evidence>
<dbReference type="Proteomes" id="UP000293142">
    <property type="component" value="Unassembled WGS sequence"/>
</dbReference>
<dbReference type="AlphaFoldDB" id="A0A4Q9DS16"/>
<evidence type="ECO:0000313" key="6">
    <source>
        <dbReference type="EMBL" id="TBL78534.1"/>
    </source>
</evidence>
<dbReference type="GO" id="GO:0003700">
    <property type="term" value="F:DNA-binding transcription factor activity"/>
    <property type="evidence" value="ECO:0007669"/>
    <property type="project" value="InterPro"/>
</dbReference>
<gene>
    <name evidence="6" type="ORF">EYB31_13585</name>
</gene>
<dbReference type="InterPro" id="IPR009057">
    <property type="entry name" value="Homeodomain-like_sf"/>
</dbReference>